<comment type="caution">
    <text evidence="1">The sequence shown here is derived from an EMBL/GenBank/DDBJ whole genome shotgun (WGS) entry which is preliminary data.</text>
</comment>
<dbReference type="AlphaFoldDB" id="A0A8S2WHQ5"/>
<accession>A0A8S2WHQ5</accession>
<evidence type="ECO:0000313" key="2">
    <source>
        <dbReference type="Proteomes" id="UP000681967"/>
    </source>
</evidence>
<proteinExistence type="predicted"/>
<evidence type="ECO:0000313" key="1">
    <source>
        <dbReference type="EMBL" id="CAF4444665.1"/>
    </source>
</evidence>
<protein>
    <submittedName>
        <fullName evidence="1">Uncharacterized protein</fullName>
    </submittedName>
</protein>
<dbReference type="Proteomes" id="UP000681967">
    <property type="component" value="Unassembled WGS sequence"/>
</dbReference>
<sequence length="41" mass="4805">MIKYTRDEQERLQLQEALRVMLGILSNLNDVMHSTQIVGYP</sequence>
<gene>
    <name evidence="1" type="ORF">BYL167_LOCUS33481</name>
</gene>
<organism evidence="1 2">
    <name type="scientific">Rotaria magnacalcarata</name>
    <dbReference type="NCBI Taxonomy" id="392030"/>
    <lineage>
        <taxon>Eukaryota</taxon>
        <taxon>Metazoa</taxon>
        <taxon>Spiralia</taxon>
        <taxon>Gnathifera</taxon>
        <taxon>Rotifera</taxon>
        <taxon>Eurotatoria</taxon>
        <taxon>Bdelloidea</taxon>
        <taxon>Philodinida</taxon>
        <taxon>Philodinidae</taxon>
        <taxon>Rotaria</taxon>
    </lineage>
</organism>
<reference evidence="1" key="1">
    <citation type="submission" date="2021-02" db="EMBL/GenBank/DDBJ databases">
        <authorList>
            <person name="Nowell W R."/>
        </authorList>
    </citation>
    <scope>NUCLEOTIDE SEQUENCE</scope>
</reference>
<name>A0A8S2WHQ5_9BILA</name>
<feature type="non-terminal residue" evidence="1">
    <location>
        <position position="41"/>
    </location>
</feature>
<dbReference type="EMBL" id="CAJOBH010065155">
    <property type="protein sequence ID" value="CAF4444665.1"/>
    <property type="molecule type" value="Genomic_DNA"/>
</dbReference>